<feature type="transmembrane region" description="Helical" evidence="2">
    <location>
        <begin position="38"/>
        <end position="56"/>
    </location>
</feature>
<feature type="compositionally biased region" description="Basic and acidic residues" evidence="1">
    <location>
        <begin position="123"/>
        <end position="134"/>
    </location>
</feature>
<accession>A0A317VJY6</accession>
<protein>
    <submittedName>
        <fullName evidence="3">Uncharacterized protein</fullName>
    </submittedName>
</protein>
<keyword evidence="2" id="KW-1133">Transmembrane helix</keyword>
<dbReference type="AlphaFoldDB" id="A0A317VJY6"/>
<feature type="region of interest" description="Disordered" evidence="1">
    <location>
        <begin position="105"/>
        <end position="134"/>
    </location>
</feature>
<evidence type="ECO:0000256" key="2">
    <source>
        <dbReference type="SAM" id="Phobius"/>
    </source>
</evidence>
<dbReference type="RefSeq" id="XP_025463437.1">
    <property type="nucleotide sequence ID" value="XM_025606378.1"/>
</dbReference>
<dbReference type="EMBL" id="MSFK01000032">
    <property type="protein sequence ID" value="PWY73172.1"/>
    <property type="molecule type" value="Genomic_DNA"/>
</dbReference>
<gene>
    <name evidence="3" type="ORF">BO94DRAFT_242263</name>
</gene>
<dbReference type="GeneID" id="37108521"/>
<keyword evidence="2" id="KW-0472">Membrane</keyword>
<evidence type="ECO:0000256" key="1">
    <source>
        <dbReference type="SAM" id="MobiDB-lite"/>
    </source>
</evidence>
<comment type="caution">
    <text evidence="3">The sequence shown here is derived from an EMBL/GenBank/DDBJ whole genome shotgun (WGS) entry which is preliminary data.</text>
</comment>
<organism evidence="3 4">
    <name type="scientific">Aspergillus sclerotioniger CBS 115572</name>
    <dbReference type="NCBI Taxonomy" id="1450535"/>
    <lineage>
        <taxon>Eukaryota</taxon>
        <taxon>Fungi</taxon>
        <taxon>Dikarya</taxon>
        <taxon>Ascomycota</taxon>
        <taxon>Pezizomycotina</taxon>
        <taxon>Eurotiomycetes</taxon>
        <taxon>Eurotiomycetidae</taxon>
        <taxon>Eurotiales</taxon>
        <taxon>Aspergillaceae</taxon>
        <taxon>Aspergillus</taxon>
        <taxon>Aspergillus subgen. Circumdati</taxon>
    </lineage>
</organism>
<sequence>MLCSWICLFRFNCFYFLWYMVLVLVYDSVIVYKQWSSGILVDTSSTVLSLFIANLLKELTQRTSARRPSGLLVRNTGEWRRRILKPSPLKRHACDREAIVSKYQSPNLLPNRSPRPIQCPKQRKTERGRYTEMR</sequence>
<evidence type="ECO:0000313" key="4">
    <source>
        <dbReference type="Proteomes" id="UP000246702"/>
    </source>
</evidence>
<keyword evidence="2" id="KW-0812">Transmembrane</keyword>
<feature type="transmembrane region" description="Helical" evidence="2">
    <location>
        <begin position="12"/>
        <end position="32"/>
    </location>
</feature>
<reference evidence="3 4" key="1">
    <citation type="submission" date="2016-12" db="EMBL/GenBank/DDBJ databases">
        <title>The genomes of Aspergillus section Nigri reveals drivers in fungal speciation.</title>
        <authorList>
            <consortium name="DOE Joint Genome Institute"/>
            <person name="Vesth T.C."/>
            <person name="Nybo J."/>
            <person name="Theobald S."/>
            <person name="Brandl J."/>
            <person name="Frisvad J.C."/>
            <person name="Nielsen K.F."/>
            <person name="Lyhne E.K."/>
            <person name="Kogle M.E."/>
            <person name="Kuo A."/>
            <person name="Riley R."/>
            <person name="Clum A."/>
            <person name="Nolan M."/>
            <person name="Lipzen A."/>
            <person name="Salamov A."/>
            <person name="Henrissat B."/>
            <person name="Wiebenga A."/>
            <person name="De Vries R.P."/>
            <person name="Grigoriev I.V."/>
            <person name="Mortensen U.H."/>
            <person name="Andersen M.R."/>
            <person name="Baker S.E."/>
        </authorList>
    </citation>
    <scope>NUCLEOTIDE SEQUENCE [LARGE SCALE GENOMIC DNA]</scope>
    <source>
        <strain evidence="3 4">CBS 115572</strain>
    </source>
</reference>
<dbReference type="Proteomes" id="UP000246702">
    <property type="component" value="Unassembled WGS sequence"/>
</dbReference>
<keyword evidence="4" id="KW-1185">Reference proteome</keyword>
<proteinExistence type="predicted"/>
<name>A0A317VJY6_9EURO</name>
<evidence type="ECO:0000313" key="3">
    <source>
        <dbReference type="EMBL" id="PWY73172.1"/>
    </source>
</evidence>